<feature type="region of interest" description="Disordered" evidence="1">
    <location>
        <begin position="128"/>
        <end position="147"/>
    </location>
</feature>
<accession>A0A0H3ZN91</accession>
<dbReference type="InterPro" id="IPR006448">
    <property type="entry name" value="Phage_term_ssu_P27"/>
</dbReference>
<dbReference type="Pfam" id="PF05119">
    <property type="entry name" value="Terminase_4"/>
    <property type="match status" value="1"/>
</dbReference>
<name>A0A0H3ZN91_VIBSP</name>
<proteinExistence type="predicted"/>
<sequence>MARAAGGGRKAGKNTLPSAPAHEALVKIDPPDQLRDESALAIWQTQSRVLMDRQLLTIDHGPLLLAYCNSFSLYLEAEQAISDEGLTVFSAKGGPKKNPSVNVRQDALASMVRIGSLLGLDPLSMRRMTGGSSGDKDGNENEFSEFL</sequence>
<organism evidence="2">
    <name type="scientific">Vibrio splendidus</name>
    <dbReference type="NCBI Taxonomy" id="29497"/>
    <lineage>
        <taxon>Bacteria</taxon>
        <taxon>Pseudomonadati</taxon>
        <taxon>Pseudomonadota</taxon>
        <taxon>Gammaproteobacteria</taxon>
        <taxon>Vibrionales</taxon>
        <taxon>Vibrionaceae</taxon>
        <taxon>Vibrio</taxon>
    </lineage>
</organism>
<evidence type="ECO:0000256" key="1">
    <source>
        <dbReference type="SAM" id="MobiDB-lite"/>
    </source>
</evidence>
<feature type="region of interest" description="Disordered" evidence="1">
    <location>
        <begin position="1"/>
        <end position="23"/>
    </location>
</feature>
<protein>
    <submittedName>
        <fullName evidence="2">Phage terminase, small subunit</fullName>
    </submittedName>
</protein>
<dbReference type="EMBL" id="KP795544">
    <property type="protein sequence ID" value="AKN37640.1"/>
    <property type="molecule type" value="Genomic_DNA"/>
</dbReference>
<evidence type="ECO:0000313" key="2">
    <source>
        <dbReference type="EMBL" id="AKN37640.1"/>
    </source>
</evidence>
<reference evidence="2" key="1">
    <citation type="journal article" date="2015" name="MBio">
        <title>Eco-Evolutionary Dynamics of Episomes among Ecologically Cohesive Bacterial Populations.</title>
        <authorList>
            <person name="Xue H."/>
            <person name="Cordero O.X."/>
            <person name="Camas F.M."/>
            <person name="Trimble W."/>
            <person name="Meyer F."/>
            <person name="Guglielmini J."/>
            <person name="Rocha E.P."/>
            <person name="Polz M.F."/>
        </authorList>
    </citation>
    <scope>NUCLEOTIDE SEQUENCE</scope>
    <source>
        <strain evidence="2">5S_214</strain>
    </source>
</reference>
<dbReference type="NCBIfam" id="TIGR01558">
    <property type="entry name" value="sm_term_P27"/>
    <property type="match status" value="1"/>
</dbReference>
<dbReference type="AlphaFoldDB" id="A0A0H3ZN91"/>